<dbReference type="InterPro" id="IPR029063">
    <property type="entry name" value="SAM-dependent_MTases_sf"/>
</dbReference>
<dbReference type="GO" id="GO:0016740">
    <property type="term" value="F:transferase activity"/>
    <property type="evidence" value="ECO:0007669"/>
    <property type="project" value="UniProtKB-KW"/>
</dbReference>
<dbReference type="PANTHER" id="PTHR43861">
    <property type="entry name" value="TRANS-ACONITATE 2-METHYLTRANSFERASE-RELATED"/>
    <property type="match status" value="1"/>
</dbReference>
<dbReference type="EMBL" id="PUHZ01000009">
    <property type="protein sequence ID" value="PQO46424.1"/>
    <property type="molecule type" value="Genomic_DNA"/>
</dbReference>
<name>A0A2S8GQW8_9BACT</name>
<dbReference type="Pfam" id="PF13649">
    <property type="entry name" value="Methyltransf_25"/>
    <property type="match status" value="1"/>
</dbReference>
<accession>A0A2S8GQW8</accession>
<keyword evidence="1" id="KW-0808">Transferase</keyword>
<organism evidence="3 4">
    <name type="scientific">Blastopirellula marina</name>
    <dbReference type="NCBI Taxonomy" id="124"/>
    <lineage>
        <taxon>Bacteria</taxon>
        <taxon>Pseudomonadati</taxon>
        <taxon>Planctomycetota</taxon>
        <taxon>Planctomycetia</taxon>
        <taxon>Pirellulales</taxon>
        <taxon>Pirellulaceae</taxon>
        <taxon>Blastopirellula</taxon>
    </lineage>
</organism>
<dbReference type="Gene3D" id="3.40.50.150">
    <property type="entry name" value="Vaccinia Virus protein VP39"/>
    <property type="match status" value="1"/>
</dbReference>
<protein>
    <recommendedName>
        <fullName evidence="2">Methyltransferase domain-containing protein</fullName>
    </recommendedName>
</protein>
<evidence type="ECO:0000313" key="3">
    <source>
        <dbReference type="EMBL" id="PQO46424.1"/>
    </source>
</evidence>
<dbReference type="Proteomes" id="UP000237819">
    <property type="component" value="Unassembled WGS sequence"/>
</dbReference>
<reference evidence="3 4" key="1">
    <citation type="submission" date="2018-02" db="EMBL/GenBank/DDBJ databases">
        <title>Comparative genomes isolates from brazilian mangrove.</title>
        <authorList>
            <person name="Araujo J.E."/>
            <person name="Taketani R.G."/>
            <person name="Silva M.C.P."/>
            <person name="Loureco M.V."/>
            <person name="Andreote F.D."/>
        </authorList>
    </citation>
    <scope>NUCLEOTIDE SEQUENCE [LARGE SCALE GENOMIC DNA]</scope>
    <source>
        <strain evidence="3 4">Nap-Phe MGV</strain>
    </source>
</reference>
<feature type="domain" description="Methyltransferase" evidence="2">
    <location>
        <begin position="83"/>
        <end position="177"/>
    </location>
</feature>
<evidence type="ECO:0000259" key="2">
    <source>
        <dbReference type="Pfam" id="PF13649"/>
    </source>
</evidence>
<dbReference type="SUPFAM" id="SSF53335">
    <property type="entry name" value="S-adenosyl-L-methionine-dependent methyltransferases"/>
    <property type="match status" value="1"/>
</dbReference>
<dbReference type="AlphaFoldDB" id="A0A2S8GQW8"/>
<gene>
    <name evidence="3" type="ORF">C5Y93_08045</name>
</gene>
<evidence type="ECO:0000313" key="4">
    <source>
        <dbReference type="Proteomes" id="UP000237819"/>
    </source>
</evidence>
<dbReference type="InterPro" id="IPR041698">
    <property type="entry name" value="Methyltransf_25"/>
</dbReference>
<sequence length="275" mass="30893">MESSRHLPLASRTMIKAAKTDQAWKQWGEVDPYFGVMTEEKFRAGNLNDQSRQEFFQSGQQMVDHVLEMCRGHVRPDFDPKTVLDYGCGVGRMAISFARGAESVTGIDVSEGMLTEATANTKQMGADNVRLLRIEGSTLPVQEKFDLVHCYIVLQHIPPQHGLGIFQQLIDSIAPGGIGAIQMTYSRSKFASHNGLPPSRWSLKSLWRSLWVESPLRRKFKSWLGLPGSPEMQMNPYHLNQVFFLLQRAGVTDLHVEFTNHGGHLGTFLVFSKSC</sequence>
<evidence type="ECO:0000256" key="1">
    <source>
        <dbReference type="ARBA" id="ARBA00022679"/>
    </source>
</evidence>
<dbReference type="CDD" id="cd02440">
    <property type="entry name" value="AdoMet_MTases"/>
    <property type="match status" value="1"/>
</dbReference>
<comment type="caution">
    <text evidence="3">The sequence shown here is derived from an EMBL/GenBank/DDBJ whole genome shotgun (WGS) entry which is preliminary data.</text>
</comment>
<proteinExistence type="predicted"/>